<comment type="caution">
    <text evidence="1">The sequence shown here is derived from an EMBL/GenBank/DDBJ whole genome shotgun (WGS) entry which is preliminary data.</text>
</comment>
<reference evidence="1" key="1">
    <citation type="submission" date="2019-04" db="EMBL/GenBank/DDBJ databases">
        <title>Microbes associate with the intestines of laboratory mice.</title>
        <authorList>
            <person name="Navarre W."/>
            <person name="Wong E."/>
            <person name="Huang K."/>
            <person name="Tropini C."/>
            <person name="Ng K."/>
            <person name="Yu B."/>
        </authorList>
    </citation>
    <scope>NUCLEOTIDE SEQUENCE</scope>
    <source>
        <strain evidence="1">NM09_H32</strain>
    </source>
</reference>
<gene>
    <name evidence="1" type="ORF">E5336_01855</name>
</gene>
<sequence>MNKKIPMLVLGSLLLAGCSVHTTSIQDAGEKLMTIGDTTYTKGDEYTMIKRSNGPALVIQQAQEIIYSKEVPASDELKKEAEKQYDEIAKANPDTETQLKNLGYASKDEYIEKVLLPSVQAQALMDKYFVDDQDTIEAQYKPSYAQIVQCENEDAANKALQALKDGKTPQEVAQQYAAETTSYKGDEALVTTNDTALPTRLINALATAKNPGVMEEVYSSDDENPTFFVAVLDSNDYDENVERIADTLGSDSSLSKGCLVYYLTKYDFEVHDQDLFDYYKTNSPEYLVTRPDLTEKADETD</sequence>
<dbReference type="EMBL" id="SRYG01000003">
    <property type="protein sequence ID" value="TGY66853.1"/>
    <property type="molecule type" value="Genomic_DNA"/>
</dbReference>
<protein>
    <submittedName>
        <fullName evidence="1">Uncharacterized protein</fullName>
    </submittedName>
</protein>
<organism evidence="1 2">
    <name type="scientific">Dubosiella muris</name>
    <dbReference type="NCBI Taxonomy" id="3038133"/>
    <lineage>
        <taxon>Bacteria</taxon>
        <taxon>Bacillati</taxon>
        <taxon>Bacillota</taxon>
        <taxon>Erysipelotrichia</taxon>
        <taxon>Erysipelotrichales</taxon>
        <taxon>Erysipelotrichaceae</taxon>
        <taxon>Dubosiella</taxon>
    </lineage>
</organism>
<proteinExistence type="predicted"/>
<keyword evidence="2" id="KW-1185">Reference proteome</keyword>
<evidence type="ECO:0000313" key="1">
    <source>
        <dbReference type="EMBL" id="TGY66853.1"/>
    </source>
</evidence>
<evidence type="ECO:0000313" key="2">
    <source>
        <dbReference type="Proteomes" id="UP000308836"/>
    </source>
</evidence>
<name>A0AC61R9K3_9FIRM</name>
<dbReference type="Proteomes" id="UP000308836">
    <property type="component" value="Unassembled WGS sequence"/>
</dbReference>
<accession>A0AC61R9K3</accession>